<comment type="similarity">
    <text evidence="1 7">Belongs to the AB hydrolase superfamily. Lipase family.</text>
</comment>
<dbReference type="OrthoDB" id="9974421at2759"/>
<evidence type="ECO:0000256" key="9">
    <source>
        <dbReference type="SAM" id="SignalP"/>
    </source>
</evidence>
<keyword evidence="3 7" id="KW-0378">Hydrolase</keyword>
<name>A0A8K1CG74_PYTOL</name>
<dbReference type="PIRSF" id="PIRSF000862">
    <property type="entry name" value="Steryl_ester_lip"/>
    <property type="match status" value="1"/>
</dbReference>
<keyword evidence="6" id="KW-0325">Glycoprotein</keyword>
<evidence type="ECO:0000313" key="11">
    <source>
        <dbReference type="EMBL" id="TMW62934.1"/>
    </source>
</evidence>
<dbReference type="PANTHER" id="PTHR11005">
    <property type="entry name" value="LYSOSOMAL ACID LIPASE-RELATED"/>
    <property type="match status" value="1"/>
</dbReference>
<keyword evidence="5" id="KW-0443">Lipid metabolism</keyword>
<evidence type="ECO:0000256" key="1">
    <source>
        <dbReference type="ARBA" id="ARBA00010701"/>
    </source>
</evidence>
<feature type="active site" description="Nucleophile" evidence="8">
    <location>
        <position position="175"/>
    </location>
</feature>
<feature type="signal peptide" evidence="9">
    <location>
        <begin position="1"/>
        <end position="23"/>
    </location>
</feature>
<dbReference type="FunFam" id="3.40.50.1820:FF:000057">
    <property type="entry name" value="Lipase"/>
    <property type="match status" value="1"/>
</dbReference>
<accession>A0A8K1CG74</accession>
<dbReference type="GO" id="GO:0016788">
    <property type="term" value="F:hydrolase activity, acting on ester bonds"/>
    <property type="evidence" value="ECO:0007669"/>
    <property type="project" value="InterPro"/>
</dbReference>
<evidence type="ECO:0000256" key="6">
    <source>
        <dbReference type="ARBA" id="ARBA00023180"/>
    </source>
</evidence>
<proteinExistence type="inferred from homology"/>
<evidence type="ECO:0000256" key="7">
    <source>
        <dbReference type="PIRNR" id="PIRNR000862"/>
    </source>
</evidence>
<dbReference type="Gene3D" id="3.40.50.1820">
    <property type="entry name" value="alpha/beta hydrolase"/>
    <property type="match status" value="1"/>
</dbReference>
<organism evidence="11 12">
    <name type="scientific">Pythium oligandrum</name>
    <name type="common">Mycoparasitic fungus</name>
    <dbReference type="NCBI Taxonomy" id="41045"/>
    <lineage>
        <taxon>Eukaryota</taxon>
        <taxon>Sar</taxon>
        <taxon>Stramenopiles</taxon>
        <taxon>Oomycota</taxon>
        <taxon>Peronosporomycetes</taxon>
        <taxon>Pythiales</taxon>
        <taxon>Pythiaceae</taxon>
        <taxon>Pythium</taxon>
    </lineage>
</organism>
<feature type="active site" description="Charge relay system" evidence="8">
    <location>
        <position position="389"/>
    </location>
</feature>
<feature type="chain" id="PRO_5035473711" description="Lipase" evidence="9">
    <location>
        <begin position="24"/>
        <end position="418"/>
    </location>
</feature>
<gene>
    <name evidence="11" type="ORF">Poli38472_005552</name>
</gene>
<evidence type="ECO:0000256" key="3">
    <source>
        <dbReference type="ARBA" id="ARBA00022801"/>
    </source>
</evidence>
<dbReference type="EMBL" id="SPLM01000073">
    <property type="protein sequence ID" value="TMW62934.1"/>
    <property type="molecule type" value="Genomic_DNA"/>
</dbReference>
<comment type="caution">
    <text evidence="11">The sequence shown here is derived from an EMBL/GenBank/DDBJ whole genome shotgun (WGS) entry which is preliminary data.</text>
</comment>
<evidence type="ECO:0000256" key="2">
    <source>
        <dbReference type="ARBA" id="ARBA00022729"/>
    </source>
</evidence>
<evidence type="ECO:0000256" key="4">
    <source>
        <dbReference type="ARBA" id="ARBA00022963"/>
    </source>
</evidence>
<feature type="active site" description="Charge relay system" evidence="8">
    <location>
        <position position="359"/>
    </location>
</feature>
<sequence>MSSKMWSLVLALFAALFAVQTLATQVDDDVGLTVMQLIEKRGYEVEEHKVTTKDRYVLTMYRIPKSYDETQSNTPAAANKPAVYVIHGLFDSSFTYVNNFRTQSLAFMLADAGYDVWLGNNRGTVWSNEHLDLSTSDPQYWDFSWEQMADYDTPAMLEYVLAQTKRPMISYIGHSEGTMIGFAHFSSNQKLAKKISYYGALGPVALLGNMQALPLKALANLNAEKVLQLLGNGPFAPKSSFLQEIIGSHTCALTGKCDNVINMIMGPSTNVNQSRFDVYIGQTPSGTSVKNIAHFAQGIREDTFARFDYGCKCSQNMPISLCLSSLCKNKEVYGTFNPPAWQLAVMYYPRTALFTGTVDWMAVPKDVKRLRDALPSSTIISQKTVTYNHMDFTWAINANTLIYKDLIEEMKSYEGKGY</sequence>
<keyword evidence="4 7" id="KW-0442">Lipid degradation</keyword>
<evidence type="ECO:0000313" key="12">
    <source>
        <dbReference type="Proteomes" id="UP000794436"/>
    </source>
</evidence>
<dbReference type="InterPro" id="IPR029058">
    <property type="entry name" value="AB_hydrolase_fold"/>
</dbReference>
<reference evidence="11" key="1">
    <citation type="submission" date="2019-03" db="EMBL/GenBank/DDBJ databases">
        <title>Long read genome sequence of the mycoparasitic Pythium oligandrum ATCC 38472 isolated from sugarbeet rhizosphere.</title>
        <authorList>
            <person name="Gaulin E."/>
        </authorList>
    </citation>
    <scope>NUCLEOTIDE SEQUENCE</scope>
    <source>
        <strain evidence="11">ATCC 38472_TT</strain>
    </source>
</reference>
<dbReference type="Proteomes" id="UP000794436">
    <property type="component" value="Unassembled WGS sequence"/>
</dbReference>
<keyword evidence="2 9" id="KW-0732">Signal</keyword>
<protein>
    <recommendedName>
        <fullName evidence="7">Lipase</fullName>
    </recommendedName>
</protein>
<feature type="domain" description="Partial AB-hydrolase lipase" evidence="10">
    <location>
        <begin position="35"/>
        <end position="99"/>
    </location>
</feature>
<dbReference type="GO" id="GO:0016042">
    <property type="term" value="P:lipid catabolic process"/>
    <property type="evidence" value="ECO:0007669"/>
    <property type="project" value="UniProtKB-KW"/>
</dbReference>
<dbReference type="AlphaFoldDB" id="A0A8K1CG74"/>
<dbReference type="Pfam" id="PF04083">
    <property type="entry name" value="Abhydro_lipase"/>
    <property type="match status" value="1"/>
</dbReference>
<evidence type="ECO:0000256" key="5">
    <source>
        <dbReference type="ARBA" id="ARBA00023098"/>
    </source>
</evidence>
<evidence type="ECO:0000256" key="8">
    <source>
        <dbReference type="PIRSR" id="PIRSR000862-1"/>
    </source>
</evidence>
<dbReference type="InterPro" id="IPR025483">
    <property type="entry name" value="Lipase_euk"/>
</dbReference>
<dbReference type="InterPro" id="IPR006693">
    <property type="entry name" value="AB_hydrolase_lipase"/>
</dbReference>
<evidence type="ECO:0000259" key="10">
    <source>
        <dbReference type="Pfam" id="PF04083"/>
    </source>
</evidence>
<keyword evidence="12" id="KW-1185">Reference proteome</keyword>
<dbReference type="SUPFAM" id="SSF53474">
    <property type="entry name" value="alpha/beta-Hydrolases"/>
    <property type="match status" value="1"/>
</dbReference>